<evidence type="ECO:0000256" key="1">
    <source>
        <dbReference type="SAM" id="MobiDB-lite"/>
    </source>
</evidence>
<gene>
    <name evidence="2" type="ORF">E4U09_003396</name>
</gene>
<proteinExistence type="predicted"/>
<dbReference type="EMBL" id="SRRH01000272">
    <property type="protein sequence ID" value="KAG6292516.1"/>
    <property type="molecule type" value="Genomic_DNA"/>
</dbReference>
<evidence type="ECO:0000313" key="2">
    <source>
        <dbReference type="EMBL" id="KAG6292516.1"/>
    </source>
</evidence>
<organism evidence="2 3">
    <name type="scientific">Claviceps aff. purpurea</name>
    <dbReference type="NCBI Taxonomy" id="1967640"/>
    <lineage>
        <taxon>Eukaryota</taxon>
        <taxon>Fungi</taxon>
        <taxon>Dikarya</taxon>
        <taxon>Ascomycota</taxon>
        <taxon>Pezizomycotina</taxon>
        <taxon>Sordariomycetes</taxon>
        <taxon>Hypocreomycetidae</taxon>
        <taxon>Hypocreales</taxon>
        <taxon>Clavicipitaceae</taxon>
        <taxon>Claviceps</taxon>
    </lineage>
</organism>
<sequence>MSIVVKDKYKGKAGTEEEPLSSQPINGLVLAHYSPSRKFALLTLSYGNRGPMIYRLQSRQMDDPGE</sequence>
<evidence type="ECO:0000313" key="3">
    <source>
        <dbReference type="Proteomes" id="UP000707071"/>
    </source>
</evidence>
<reference evidence="2 3" key="1">
    <citation type="journal article" date="2020" name="bioRxiv">
        <title>Whole genome comparisons of ergot fungi reveals the divergence and evolution of species within the genus Claviceps are the result of varying mechanisms driving genome evolution and host range expansion.</title>
        <authorList>
            <person name="Wyka S.A."/>
            <person name="Mondo S.J."/>
            <person name="Liu M."/>
            <person name="Dettman J."/>
            <person name="Nalam V."/>
            <person name="Broders K.D."/>
        </authorList>
    </citation>
    <scope>NUCLEOTIDE SEQUENCE [LARGE SCALE GENOMIC DNA]</scope>
    <source>
        <strain evidence="2 3">Clav52</strain>
    </source>
</reference>
<feature type="region of interest" description="Disordered" evidence="1">
    <location>
        <begin position="1"/>
        <end position="21"/>
    </location>
</feature>
<name>A0A9P7U239_9HYPO</name>
<accession>A0A9P7U239</accession>
<keyword evidence="3" id="KW-1185">Reference proteome</keyword>
<comment type="caution">
    <text evidence="2">The sequence shown here is derived from an EMBL/GenBank/DDBJ whole genome shotgun (WGS) entry which is preliminary data.</text>
</comment>
<dbReference type="Proteomes" id="UP000707071">
    <property type="component" value="Unassembled WGS sequence"/>
</dbReference>
<protein>
    <submittedName>
        <fullName evidence="2">Uncharacterized protein</fullName>
    </submittedName>
</protein>
<dbReference type="AlphaFoldDB" id="A0A9P7U239"/>
<feature type="compositionally biased region" description="Basic and acidic residues" evidence="1">
    <location>
        <begin position="1"/>
        <end position="15"/>
    </location>
</feature>